<dbReference type="InterPro" id="IPR001466">
    <property type="entry name" value="Beta-lactam-related"/>
</dbReference>
<proteinExistence type="predicted"/>
<accession>A0A9X1DDV9</accession>
<dbReference type="InterPro" id="IPR012338">
    <property type="entry name" value="Beta-lactam/transpept-like"/>
</dbReference>
<evidence type="ECO:0000313" key="3">
    <source>
        <dbReference type="Proteomes" id="UP001138757"/>
    </source>
</evidence>
<sequence length="429" mass="46145">MSDIRRNDDLTVLEPSEMAPRATLLPAATPESQGFSAVRLARLDAALAAAVDRQEVGGMAYLLARNGKVVDCKTLGDAAPGQPMQRDTIFRIFSMTKVITAVAMMMLFEEGKWALDDPIAKHIPAFTDLKVAADIDLNGEIILEPLHSPPTMRQLMAHMAGFGYGFGPGPVDKLYAAADPLGAPDLATMIDRLANLPLHYQPGTAWQYSIAVDIQGYLIEQWSGLRLGEFLRTRIFAPLKMVDTGFHIPADQYHRFASLYYHDETGALVAGSKFSGGLFGSDYRTPPALESGGAGLVSTLDDCARFAAMLANGGELDGERLLVPATIAVMQANVVPDEVIARGNPYPQFGKGLGWGMGVMTVNDPPLAGRIEGKGTISWEGAAGTWFWADPANRVAFVGMVQNFERAGPPGYDGSYLVRPLVYQALVAP</sequence>
<evidence type="ECO:0000259" key="1">
    <source>
        <dbReference type="Pfam" id="PF00144"/>
    </source>
</evidence>
<feature type="domain" description="Beta-lactamase-related" evidence="1">
    <location>
        <begin position="43"/>
        <end position="408"/>
    </location>
</feature>
<reference evidence="2" key="1">
    <citation type="submission" date="2021-05" db="EMBL/GenBank/DDBJ databases">
        <title>Genome of Sphingobium sp. strain.</title>
        <authorList>
            <person name="Fan R."/>
        </authorList>
    </citation>
    <scope>NUCLEOTIDE SEQUENCE</scope>
    <source>
        <strain evidence="2">H33</strain>
    </source>
</reference>
<dbReference type="SUPFAM" id="SSF56601">
    <property type="entry name" value="beta-lactamase/transpeptidase-like"/>
    <property type="match status" value="1"/>
</dbReference>
<dbReference type="PANTHER" id="PTHR43283:SF3">
    <property type="entry name" value="BETA-LACTAMASE FAMILY PROTEIN (AFU_ORTHOLOGUE AFUA_5G07500)"/>
    <property type="match status" value="1"/>
</dbReference>
<name>A0A9X1DDV9_9SPHN</name>
<dbReference type="PANTHER" id="PTHR43283">
    <property type="entry name" value="BETA-LACTAMASE-RELATED"/>
    <property type="match status" value="1"/>
</dbReference>
<dbReference type="Pfam" id="PF00144">
    <property type="entry name" value="Beta-lactamase"/>
    <property type="match status" value="1"/>
</dbReference>
<dbReference type="InterPro" id="IPR050789">
    <property type="entry name" value="Diverse_Enzym_Activities"/>
</dbReference>
<keyword evidence="3" id="KW-1185">Reference proteome</keyword>
<comment type="caution">
    <text evidence="2">The sequence shown here is derived from an EMBL/GenBank/DDBJ whole genome shotgun (WGS) entry which is preliminary data.</text>
</comment>
<dbReference type="Proteomes" id="UP001138757">
    <property type="component" value="Unassembled WGS sequence"/>
</dbReference>
<protein>
    <submittedName>
        <fullName evidence="2">Beta-lactamase family protein</fullName>
    </submittedName>
</protein>
<gene>
    <name evidence="2" type="ORF">KK488_12385</name>
</gene>
<dbReference type="RefSeq" id="WP_214623969.1">
    <property type="nucleotide sequence ID" value="NZ_JAHGAW010000007.1"/>
</dbReference>
<dbReference type="AlphaFoldDB" id="A0A9X1DDV9"/>
<evidence type="ECO:0000313" key="2">
    <source>
        <dbReference type="EMBL" id="MBT2187743.1"/>
    </source>
</evidence>
<dbReference type="Gene3D" id="3.40.710.10">
    <property type="entry name" value="DD-peptidase/beta-lactamase superfamily"/>
    <property type="match status" value="1"/>
</dbReference>
<dbReference type="EMBL" id="JAHGAW010000007">
    <property type="protein sequence ID" value="MBT2187743.1"/>
    <property type="molecule type" value="Genomic_DNA"/>
</dbReference>
<organism evidence="2 3">
    <name type="scientific">Sphingobium nicotianae</name>
    <dbReference type="NCBI Taxonomy" id="2782607"/>
    <lineage>
        <taxon>Bacteria</taxon>
        <taxon>Pseudomonadati</taxon>
        <taxon>Pseudomonadota</taxon>
        <taxon>Alphaproteobacteria</taxon>
        <taxon>Sphingomonadales</taxon>
        <taxon>Sphingomonadaceae</taxon>
        <taxon>Sphingobium</taxon>
    </lineage>
</organism>